<protein>
    <submittedName>
        <fullName evidence="8">Integrase</fullName>
    </submittedName>
</protein>
<dbReference type="PROSITE" id="PS51900">
    <property type="entry name" value="CB"/>
    <property type="match status" value="1"/>
</dbReference>
<evidence type="ECO:0000259" key="6">
    <source>
        <dbReference type="PROSITE" id="PS51898"/>
    </source>
</evidence>
<sequence length="390" mass="45055">MASIEKRGKGSYRLTVELGYDHEGNRIKRRKTVKCKGITEARKELAKFVTEIESGEYITPEKMLFSDFVDEWQKHHGVKELGEQTLESYRMYLKNHILPFFGSMRLSDVKPIHVMKFLTEAKRVNGQGELSTGSKQYLYRILRDVFQRAVDWKKIKENPVAAIKKPRAKKGEKKRRADVYDEDEVRELFIAAQSAPLHWRVFLSLALAAGLRRSELLGIELSKIDTEKQEIFIDQAIVRGENGKPVIKSTKSAASERLISLPASVNLELKQYITHLKKERLKAGDRWVEKEHEWLFCNIDGTHFYPTTPSTWWRRFTERVGVRYIRLHDLRHTSATLLINQGVHAKIISERLGHADIRITMDTYGHALKKADQEAADKLDGLFLGQEKQG</sequence>
<keyword evidence="9" id="KW-1185">Reference proteome</keyword>
<dbReference type="InterPro" id="IPR044068">
    <property type="entry name" value="CB"/>
</dbReference>
<reference evidence="8 9" key="1">
    <citation type="submission" date="2015-01" db="EMBL/GenBank/DDBJ databases">
        <title>Genome Assembly of Bacillus badius MTCC 1458.</title>
        <authorList>
            <person name="Verma A."/>
            <person name="Khatri I."/>
            <person name="Mual P."/>
            <person name="Subramanian S."/>
            <person name="Krishnamurthi S."/>
        </authorList>
    </citation>
    <scope>NUCLEOTIDE SEQUENCE [LARGE SCALE GENOMIC DNA]</scope>
    <source>
        <strain evidence="8 9">MTCC 1458</strain>
    </source>
</reference>
<dbReference type="CDD" id="cd01189">
    <property type="entry name" value="INT_ICEBs1_C_like"/>
    <property type="match status" value="1"/>
</dbReference>
<dbReference type="EMBL" id="JXLP01000028">
    <property type="protein sequence ID" value="KIL73737.1"/>
    <property type="molecule type" value="Genomic_DNA"/>
</dbReference>
<dbReference type="Pfam" id="PF14659">
    <property type="entry name" value="Phage_int_SAM_3"/>
    <property type="match status" value="1"/>
</dbReference>
<dbReference type="Gene3D" id="1.10.443.10">
    <property type="entry name" value="Intergrase catalytic core"/>
    <property type="match status" value="1"/>
</dbReference>
<feature type="domain" description="Tyr recombinase" evidence="6">
    <location>
        <begin position="175"/>
        <end position="377"/>
    </location>
</feature>
<keyword evidence="3 5" id="KW-0238">DNA-binding</keyword>
<keyword evidence="4" id="KW-0233">DNA recombination</keyword>
<dbReference type="InterPro" id="IPR013762">
    <property type="entry name" value="Integrase-like_cat_sf"/>
</dbReference>
<evidence type="ECO:0000256" key="3">
    <source>
        <dbReference type="ARBA" id="ARBA00023125"/>
    </source>
</evidence>
<dbReference type="InterPro" id="IPR004107">
    <property type="entry name" value="Integrase_SAM-like_N"/>
</dbReference>
<comment type="caution">
    <text evidence="8">The sequence shown here is derived from an EMBL/GenBank/DDBJ whole genome shotgun (WGS) entry which is preliminary data.</text>
</comment>
<dbReference type="PROSITE" id="PS51898">
    <property type="entry name" value="TYR_RECOMBINASE"/>
    <property type="match status" value="1"/>
</dbReference>
<evidence type="ECO:0000256" key="4">
    <source>
        <dbReference type="ARBA" id="ARBA00023172"/>
    </source>
</evidence>
<dbReference type="PANTHER" id="PTHR30349:SF41">
    <property type="entry name" value="INTEGRASE_RECOMBINASE PROTEIN MJ0367-RELATED"/>
    <property type="match status" value="1"/>
</dbReference>
<dbReference type="RefSeq" id="WP_041114577.1">
    <property type="nucleotide sequence ID" value="NZ_JARTHD010000005.1"/>
</dbReference>
<evidence type="ECO:0000313" key="9">
    <source>
        <dbReference type="Proteomes" id="UP000031982"/>
    </source>
</evidence>
<gene>
    <name evidence="8" type="ORF">SD77_3014</name>
</gene>
<dbReference type="InterPro" id="IPR002104">
    <property type="entry name" value="Integrase_catalytic"/>
</dbReference>
<feature type="domain" description="Core-binding (CB)" evidence="7">
    <location>
        <begin position="63"/>
        <end position="150"/>
    </location>
</feature>
<comment type="similarity">
    <text evidence="1">Belongs to the 'phage' integrase family.</text>
</comment>
<organism evidence="8 9">
    <name type="scientific">Bacillus badius</name>
    <dbReference type="NCBI Taxonomy" id="1455"/>
    <lineage>
        <taxon>Bacteria</taxon>
        <taxon>Bacillati</taxon>
        <taxon>Bacillota</taxon>
        <taxon>Bacilli</taxon>
        <taxon>Bacillales</taxon>
        <taxon>Bacillaceae</taxon>
        <taxon>Pseudobacillus</taxon>
    </lineage>
</organism>
<dbReference type="PANTHER" id="PTHR30349">
    <property type="entry name" value="PHAGE INTEGRASE-RELATED"/>
    <property type="match status" value="1"/>
</dbReference>
<dbReference type="Pfam" id="PF00589">
    <property type="entry name" value="Phage_integrase"/>
    <property type="match status" value="1"/>
</dbReference>
<evidence type="ECO:0000313" key="8">
    <source>
        <dbReference type="EMBL" id="KIL73737.1"/>
    </source>
</evidence>
<dbReference type="Proteomes" id="UP000031982">
    <property type="component" value="Unassembled WGS sequence"/>
</dbReference>
<dbReference type="InterPro" id="IPR050090">
    <property type="entry name" value="Tyrosine_recombinase_XerCD"/>
</dbReference>
<name>A0ABR5AQC4_BACBA</name>
<dbReference type="InterPro" id="IPR011010">
    <property type="entry name" value="DNA_brk_join_enz"/>
</dbReference>
<dbReference type="SUPFAM" id="SSF56349">
    <property type="entry name" value="DNA breaking-rejoining enzymes"/>
    <property type="match status" value="1"/>
</dbReference>
<dbReference type="InterPro" id="IPR010998">
    <property type="entry name" value="Integrase_recombinase_N"/>
</dbReference>
<evidence type="ECO:0000259" key="7">
    <source>
        <dbReference type="PROSITE" id="PS51900"/>
    </source>
</evidence>
<evidence type="ECO:0000256" key="1">
    <source>
        <dbReference type="ARBA" id="ARBA00008857"/>
    </source>
</evidence>
<proteinExistence type="inferred from homology"/>
<evidence type="ECO:0000256" key="2">
    <source>
        <dbReference type="ARBA" id="ARBA00022908"/>
    </source>
</evidence>
<dbReference type="Gene3D" id="1.10.150.130">
    <property type="match status" value="1"/>
</dbReference>
<evidence type="ECO:0000256" key="5">
    <source>
        <dbReference type="PROSITE-ProRule" id="PRU01248"/>
    </source>
</evidence>
<accession>A0ABR5AQC4</accession>
<keyword evidence="2" id="KW-0229">DNA integration</keyword>